<name>A0A8S5L8H8_9CAUD</name>
<dbReference type="EMBL" id="BK014655">
    <property type="protein sequence ID" value="DAD66256.1"/>
    <property type="molecule type" value="Genomic_DNA"/>
</dbReference>
<evidence type="ECO:0000313" key="1">
    <source>
        <dbReference type="EMBL" id="DAD66256.1"/>
    </source>
</evidence>
<reference evidence="1" key="1">
    <citation type="journal article" date="2021" name="Proc. Natl. Acad. Sci. U.S.A.">
        <title>A Catalog of Tens of Thousands of Viruses from Human Metagenomes Reveals Hidden Associations with Chronic Diseases.</title>
        <authorList>
            <person name="Tisza M.J."/>
            <person name="Buck C.B."/>
        </authorList>
    </citation>
    <scope>NUCLEOTIDE SEQUENCE</scope>
    <source>
        <strain evidence="1">CtjfQ5</strain>
    </source>
</reference>
<accession>A0A8S5L8H8</accession>
<organism evidence="1">
    <name type="scientific">Siphoviridae sp. ctjfQ5</name>
    <dbReference type="NCBI Taxonomy" id="2823594"/>
    <lineage>
        <taxon>Viruses</taxon>
        <taxon>Duplodnaviria</taxon>
        <taxon>Heunggongvirae</taxon>
        <taxon>Uroviricota</taxon>
        <taxon>Caudoviricetes</taxon>
    </lineage>
</organism>
<sequence length="35" mass="4271">MGGVTYSELKEMDLYEFSETEQARLLWQDEWNKKD</sequence>
<proteinExistence type="predicted"/>
<protein>
    <submittedName>
        <fullName evidence="1">Sec1 family protein</fullName>
    </submittedName>
</protein>